<proteinExistence type="predicted"/>
<evidence type="ECO:0000256" key="3">
    <source>
        <dbReference type="ARBA" id="ARBA00022692"/>
    </source>
</evidence>
<dbReference type="Pfam" id="PF01566">
    <property type="entry name" value="Nramp"/>
    <property type="match status" value="1"/>
</dbReference>
<dbReference type="GO" id="GO:0005384">
    <property type="term" value="F:manganese ion transmembrane transporter activity"/>
    <property type="evidence" value="ECO:0007669"/>
    <property type="project" value="TreeGrafter"/>
</dbReference>
<keyword evidence="5 6" id="KW-0472">Membrane</keyword>
<dbReference type="Proteomes" id="UP000716004">
    <property type="component" value="Unassembled WGS sequence"/>
</dbReference>
<feature type="transmembrane region" description="Helical" evidence="6">
    <location>
        <begin position="130"/>
        <end position="149"/>
    </location>
</feature>
<dbReference type="GO" id="GO:0005886">
    <property type="term" value="C:plasma membrane"/>
    <property type="evidence" value="ECO:0007669"/>
    <property type="project" value="TreeGrafter"/>
</dbReference>
<comment type="subcellular location">
    <subcellularLocation>
        <location evidence="1">Membrane</location>
        <topology evidence="1">Multi-pass membrane protein</topology>
    </subcellularLocation>
</comment>
<feature type="transmembrane region" description="Helical" evidence="6">
    <location>
        <begin position="161"/>
        <end position="179"/>
    </location>
</feature>
<dbReference type="NCBIfam" id="TIGR01197">
    <property type="entry name" value="nramp"/>
    <property type="match status" value="1"/>
</dbReference>
<keyword evidence="3 6" id="KW-0812">Transmembrane</keyword>
<evidence type="ECO:0000313" key="7">
    <source>
        <dbReference type="EMBL" id="MBX8631174.1"/>
    </source>
</evidence>
<feature type="transmembrane region" description="Helical" evidence="6">
    <location>
        <begin position="293"/>
        <end position="315"/>
    </location>
</feature>
<keyword evidence="2" id="KW-0813">Transport</keyword>
<dbReference type="InterPro" id="IPR001046">
    <property type="entry name" value="NRAMP_fam"/>
</dbReference>
<dbReference type="PRINTS" id="PR00447">
    <property type="entry name" value="NATRESASSCMP"/>
</dbReference>
<evidence type="ECO:0000256" key="1">
    <source>
        <dbReference type="ARBA" id="ARBA00004141"/>
    </source>
</evidence>
<dbReference type="NCBIfam" id="NF001923">
    <property type="entry name" value="PRK00701.1"/>
    <property type="match status" value="1"/>
</dbReference>
<evidence type="ECO:0000313" key="9">
    <source>
        <dbReference type="Proteomes" id="UP000716004"/>
    </source>
</evidence>
<dbReference type="AlphaFoldDB" id="A0A8J7YJ05"/>
<dbReference type="EMBL" id="JAHEAC010000033">
    <property type="protein sequence ID" value="MBX8644012.1"/>
    <property type="molecule type" value="Genomic_DNA"/>
</dbReference>
<dbReference type="PANTHER" id="PTHR11706:SF33">
    <property type="entry name" value="NATURAL RESISTANCE-ASSOCIATED MACROPHAGE PROTEIN 2"/>
    <property type="match status" value="1"/>
</dbReference>
<evidence type="ECO:0000313" key="8">
    <source>
        <dbReference type="EMBL" id="MBX8644012.1"/>
    </source>
</evidence>
<feature type="transmembrane region" description="Helical" evidence="6">
    <location>
        <begin position="53"/>
        <end position="72"/>
    </location>
</feature>
<feature type="transmembrane region" description="Helical" evidence="6">
    <location>
        <begin position="101"/>
        <end position="124"/>
    </location>
</feature>
<feature type="transmembrane region" description="Helical" evidence="6">
    <location>
        <begin position="396"/>
        <end position="417"/>
    </location>
</feature>
<evidence type="ECO:0000256" key="5">
    <source>
        <dbReference type="ARBA" id="ARBA00023136"/>
    </source>
</evidence>
<evidence type="ECO:0000256" key="2">
    <source>
        <dbReference type="ARBA" id="ARBA00022448"/>
    </source>
</evidence>
<organism evidence="7 9">
    <name type="scientific">Candidatus Sysuiplasma superficiale</name>
    <dbReference type="NCBI Taxonomy" id="2823368"/>
    <lineage>
        <taxon>Archaea</taxon>
        <taxon>Methanobacteriati</taxon>
        <taxon>Thermoplasmatota</taxon>
        <taxon>Thermoplasmata</taxon>
        <taxon>Candidatus Sysuiplasmatales</taxon>
        <taxon>Candidatus Sysuiplasmataceae</taxon>
        <taxon>Candidatus Sysuiplasma</taxon>
    </lineage>
</organism>
<feature type="transmembrane region" description="Helical" evidence="6">
    <location>
        <begin position="199"/>
        <end position="218"/>
    </location>
</feature>
<dbReference type="NCBIfam" id="NF037982">
    <property type="entry name" value="Nramp_1"/>
    <property type="match status" value="1"/>
</dbReference>
<gene>
    <name evidence="7" type="ORF">J9259_01435</name>
    <name evidence="8" type="ORF">KIY12_04730</name>
</gene>
<dbReference type="Proteomes" id="UP000750197">
    <property type="component" value="Unassembled WGS sequence"/>
</dbReference>
<dbReference type="GO" id="GO:0034755">
    <property type="term" value="P:iron ion transmembrane transport"/>
    <property type="evidence" value="ECO:0007669"/>
    <property type="project" value="TreeGrafter"/>
</dbReference>
<keyword evidence="4 6" id="KW-1133">Transmembrane helix</keyword>
<accession>A0A8J7YJ05</accession>
<name>A0A8J7YJ05_9ARCH</name>
<comment type="caution">
    <text evidence="7">The sequence shown here is derived from an EMBL/GenBank/DDBJ whole genome shotgun (WGS) entry which is preliminary data.</text>
</comment>
<dbReference type="EMBL" id="JAGVSJ010000002">
    <property type="protein sequence ID" value="MBX8631174.1"/>
    <property type="molecule type" value="Genomic_DNA"/>
</dbReference>
<feature type="transmembrane region" description="Helical" evidence="6">
    <location>
        <begin position="246"/>
        <end position="268"/>
    </location>
</feature>
<dbReference type="PANTHER" id="PTHR11706">
    <property type="entry name" value="SOLUTE CARRIER PROTEIN FAMILY 11 MEMBER"/>
    <property type="match status" value="1"/>
</dbReference>
<feature type="transmembrane region" description="Helical" evidence="6">
    <location>
        <begin position="21"/>
        <end position="41"/>
    </location>
</feature>
<protein>
    <submittedName>
        <fullName evidence="7">Nramp family divalent metal transporter</fullName>
    </submittedName>
</protein>
<feature type="transmembrane region" description="Helical" evidence="6">
    <location>
        <begin position="365"/>
        <end position="384"/>
    </location>
</feature>
<evidence type="ECO:0000256" key="4">
    <source>
        <dbReference type="ARBA" id="ARBA00022989"/>
    </source>
</evidence>
<reference evidence="7" key="1">
    <citation type="submission" date="2021-04" db="EMBL/GenBank/DDBJ databases">
        <title>Genomic insights into ecological role and evolution of a novel Thermoplasmata order Candidatus Sysuiplasmatales.</title>
        <authorList>
            <person name="Yuan Y."/>
        </authorList>
    </citation>
    <scope>NUCLEOTIDE SEQUENCE</scope>
    <source>
        <strain evidence="8">TUT19-bin139</strain>
        <strain evidence="7">YP2-bin.285</strain>
    </source>
</reference>
<dbReference type="GO" id="GO:0015086">
    <property type="term" value="F:cadmium ion transmembrane transporter activity"/>
    <property type="evidence" value="ECO:0007669"/>
    <property type="project" value="TreeGrafter"/>
</dbReference>
<sequence length="419" mass="46201">MVFSSGEKIEGRYSRKEMLRLIAYMGPALLVSVAYIDPGNFASDIETGATTGYVLLWVVWLAGLMGMLLQYLSGKLGLATGKSLPELVSATLRKRKYIIPYWLSAEAASAAVDLAEFLGTVLALNLLFGIPYLEATYIAVFDVFLMIYLSKKGFRKLEKAFFLFVGMIGLSYVYELFLVKPDISSTVYYSVIPEIHQAYVVLIMSIIGATVMPHVLFYHSDLVRQKVKGADPATKRATLGYHRNDTILFLGAASFVNAAMLIMAAGGFHARGLNDVQTINDAYYTLLPLFGKLAGYMFVAALLSSGISASTLGTLAGQSVMEGMLGRNVNPWKRRLVTRFINVIPTTIAIMIGLNPFYILFYSQVVLSIMIPLPMIPLIVYTSQRSRMGEFVNRKYTVALAVLSAATIIVFNVYYLATL</sequence>
<feature type="transmembrane region" description="Helical" evidence="6">
    <location>
        <begin position="336"/>
        <end position="359"/>
    </location>
</feature>
<evidence type="ECO:0000256" key="6">
    <source>
        <dbReference type="SAM" id="Phobius"/>
    </source>
</evidence>